<dbReference type="Gene3D" id="1.10.3520.10">
    <property type="entry name" value="Glycolipid transfer protein"/>
    <property type="match status" value="1"/>
</dbReference>
<organism evidence="5">
    <name type="scientific">Lotus japonicus</name>
    <name type="common">Lotus corniculatus var. japonicus</name>
    <dbReference type="NCBI Taxonomy" id="34305"/>
    <lineage>
        <taxon>Eukaryota</taxon>
        <taxon>Viridiplantae</taxon>
        <taxon>Streptophyta</taxon>
        <taxon>Embryophyta</taxon>
        <taxon>Tracheophyta</taxon>
        <taxon>Spermatophyta</taxon>
        <taxon>Magnoliopsida</taxon>
        <taxon>eudicotyledons</taxon>
        <taxon>Gunneridae</taxon>
        <taxon>Pentapetalae</taxon>
        <taxon>rosids</taxon>
        <taxon>fabids</taxon>
        <taxon>Fabales</taxon>
        <taxon>Fabaceae</taxon>
        <taxon>Papilionoideae</taxon>
        <taxon>50 kb inversion clade</taxon>
        <taxon>NPAAA clade</taxon>
        <taxon>Hologalegina</taxon>
        <taxon>robinioid clade</taxon>
        <taxon>Loteae</taxon>
        <taxon>Lotus</taxon>
    </lineage>
</organism>
<dbReference type="InterPro" id="IPR014830">
    <property type="entry name" value="Glycolipid_transfer_prot_dom"/>
</dbReference>
<evidence type="ECO:0000256" key="2">
    <source>
        <dbReference type="ARBA" id="ARBA00022448"/>
    </source>
</evidence>
<evidence type="ECO:0000256" key="3">
    <source>
        <dbReference type="ARBA" id="ARBA00023055"/>
    </source>
</evidence>
<dbReference type="GO" id="GO:1902387">
    <property type="term" value="F:ceramide 1-phosphate binding"/>
    <property type="evidence" value="ECO:0007669"/>
    <property type="project" value="TreeGrafter"/>
</dbReference>
<accession>I3T6L4</accession>
<dbReference type="GO" id="GO:0005829">
    <property type="term" value="C:cytosol"/>
    <property type="evidence" value="ECO:0007669"/>
    <property type="project" value="TreeGrafter"/>
</dbReference>
<dbReference type="AlphaFoldDB" id="I3T6L4"/>
<evidence type="ECO:0000256" key="1">
    <source>
        <dbReference type="ARBA" id="ARBA00007148"/>
    </source>
</evidence>
<dbReference type="PANTHER" id="PTHR10219">
    <property type="entry name" value="GLYCOLIPID TRANSFER PROTEIN-RELATED"/>
    <property type="match status" value="1"/>
</dbReference>
<keyword evidence="2" id="KW-0813">Transport</keyword>
<protein>
    <recommendedName>
        <fullName evidence="4">Glycolipid transfer protein domain-containing protein</fullName>
    </recommendedName>
</protein>
<dbReference type="FunFam" id="1.10.3520.10:FF:000005">
    <property type="entry name" value="Accelerated cell death 11"/>
    <property type="match status" value="1"/>
</dbReference>
<dbReference type="GO" id="GO:1902388">
    <property type="term" value="F:ceramide 1-phosphate transfer activity"/>
    <property type="evidence" value="ECO:0007669"/>
    <property type="project" value="TreeGrafter"/>
</dbReference>
<dbReference type="PANTHER" id="PTHR10219:SF43">
    <property type="entry name" value="GLYCOLIPID TRANSFER PROTEIN DOMAIN-CONTAINING PROTEIN"/>
    <property type="match status" value="1"/>
</dbReference>
<dbReference type="InterPro" id="IPR036497">
    <property type="entry name" value="GLTP_sf"/>
</dbReference>
<sequence length="257" mass="29037">MAEAAAGEQLHRQRKFGGVLLTCFCASACSKEQLQLAPEEGDEISSRRRNGPSTTINERPLLKIAEAFKELANVISSGDRSDVEVAAFSRACSFVTPLFGSIGFNFKFIEMDYVTKVNDIAEASKSFLTLPSMVDQDVQTNSVRTQGSHSRNLLKIKRGLDFLRVLMEQVLLTEGNSIRDAVSKAYTQIFNSHHGWALRKAVDVRLHYLPTKQQMYRKLNEDESEARVLMQTYILASPPLLRYIEKIFLDRELGIDW</sequence>
<dbReference type="SUPFAM" id="SSF110004">
    <property type="entry name" value="Glycolipid transfer protein, GLTP"/>
    <property type="match status" value="1"/>
</dbReference>
<feature type="domain" description="Glycolipid transfer protein" evidence="4">
    <location>
        <begin position="83"/>
        <end position="221"/>
    </location>
</feature>
<comment type="similarity">
    <text evidence="1">Belongs to the GLTP family.</text>
</comment>
<evidence type="ECO:0000313" key="5">
    <source>
        <dbReference type="EMBL" id="AFK48156.1"/>
    </source>
</evidence>
<dbReference type="GO" id="GO:0016020">
    <property type="term" value="C:membrane"/>
    <property type="evidence" value="ECO:0007669"/>
    <property type="project" value="TreeGrafter"/>
</dbReference>
<proteinExistence type="evidence at transcript level"/>
<reference evidence="5" key="1">
    <citation type="submission" date="2012-05" db="EMBL/GenBank/DDBJ databases">
        <authorList>
            <person name="Krishnakumar V."/>
            <person name="Cheung F."/>
            <person name="Xiao Y."/>
            <person name="Chan A."/>
            <person name="Moskal W.A."/>
            <person name="Town C.D."/>
        </authorList>
    </citation>
    <scope>NUCLEOTIDE SEQUENCE</scope>
</reference>
<keyword evidence="3" id="KW-0445">Lipid transport</keyword>
<dbReference type="Pfam" id="PF08718">
    <property type="entry name" value="GLTP"/>
    <property type="match status" value="1"/>
</dbReference>
<dbReference type="EMBL" id="BT148362">
    <property type="protein sequence ID" value="AFK48156.1"/>
    <property type="molecule type" value="mRNA"/>
</dbReference>
<name>I3T6L4_LOTJA</name>
<evidence type="ECO:0000259" key="4">
    <source>
        <dbReference type="Pfam" id="PF08718"/>
    </source>
</evidence>